<gene>
    <name evidence="2" type="ORF">PILCRDRAFT_810200</name>
</gene>
<dbReference type="InParanoid" id="A0A0C3C049"/>
<name>A0A0C3C049_PILCF</name>
<dbReference type="EMBL" id="KN832970">
    <property type="protein sequence ID" value="KIM92188.1"/>
    <property type="molecule type" value="Genomic_DNA"/>
</dbReference>
<accession>A0A0C3C049</accession>
<keyword evidence="3" id="KW-1185">Reference proteome</keyword>
<organism evidence="2 3">
    <name type="scientific">Piloderma croceum (strain F 1598)</name>
    <dbReference type="NCBI Taxonomy" id="765440"/>
    <lineage>
        <taxon>Eukaryota</taxon>
        <taxon>Fungi</taxon>
        <taxon>Dikarya</taxon>
        <taxon>Basidiomycota</taxon>
        <taxon>Agaricomycotina</taxon>
        <taxon>Agaricomycetes</taxon>
        <taxon>Agaricomycetidae</taxon>
        <taxon>Atheliales</taxon>
        <taxon>Atheliaceae</taxon>
        <taxon>Piloderma</taxon>
    </lineage>
</organism>
<dbReference type="HOGENOM" id="CLU_1283688_0_0_1"/>
<evidence type="ECO:0000256" key="1">
    <source>
        <dbReference type="SAM" id="MobiDB-lite"/>
    </source>
</evidence>
<evidence type="ECO:0000313" key="2">
    <source>
        <dbReference type="EMBL" id="KIM92188.1"/>
    </source>
</evidence>
<protein>
    <submittedName>
        <fullName evidence="2">Uncharacterized protein</fullName>
    </submittedName>
</protein>
<sequence length="215" mass="23737">MPYSVSTHHNPFCQGGWKSCAVLEQSSLDSPTAVSGPAACTSVGVPDSPSTATPDTLAPPSSTTFRMIPSSSANDEHAKFVLLSANSRILYTITSRGPTLMLVKDSRGRSTALIESSATPCVEIRGSTGKKRIDEWLMHDSANPCLRFMHWGEECYYWSIADDNTNLYRWSDREFQLLAEVRPWGSLFEIEMTSLALKKSLLEPSLVALMIMRRA</sequence>
<dbReference type="AlphaFoldDB" id="A0A0C3C049"/>
<evidence type="ECO:0000313" key="3">
    <source>
        <dbReference type="Proteomes" id="UP000054166"/>
    </source>
</evidence>
<dbReference type="Proteomes" id="UP000054166">
    <property type="component" value="Unassembled WGS sequence"/>
</dbReference>
<reference evidence="3" key="2">
    <citation type="submission" date="2015-01" db="EMBL/GenBank/DDBJ databases">
        <title>Evolutionary Origins and Diversification of the Mycorrhizal Mutualists.</title>
        <authorList>
            <consortium name="DOE Joint Genome Institute"/>
            <consortium name="Mycorrhizal Genomics Consortium"/>
            <person name="Kohler A."/>
            <person name="Kuo A."/>
            <person name="Nagy L.G."/>
            <person name="Floudas D."/>
            <person name="Copeland A."/>
            <person name="Barry K.W."/>
            <person name="Cichocki N."/>
            <person name="Veneault-Fourrey C."/>
            <person name="LaButti K."/>
            <person name="Lindquist E.A."/>
            <person name="Lipzen A."/>
            <person name="Lundell T."/>
            <person name="Morin E."/>
            <person name="Murat C."/>
            <person name="Riley R."/>
            <person name="Ohm R."/>
            <person name="Sun H."/>
            <person name="Tunlid A."/>
            <person name="Henrissat B."/>
            <person name="Grigoriev I.V."/>
            <person name="Hibbett D.S."/>
            <person name="Martin F."/>
        </authorList>
    </citation>
    <scope>NUCLEOTIDE SEQUENCE [LARGE SCALE GENOMIC DNA]</scope>
    <source>
        <strain evidence="3">F 1598</strain>
    </source>
</reference>
<feature type="region of interest" description="Disordered" evidence="1">
    <location>
        <begin position="34"/>
        <end position="60"/>
    </location>
</feature>
<dbReference type="OrthoDB" id="3191568at2759"/>
<feature type="compositionally biased region" description="Polar residues" evidence="1">
    <location>
        <begin position="48"/>
        <end position="60"/>
    </location>
</feature>
<reference evidence="2 3" key="1">
    <citation type="submission" date="2014-04" db="EMBL/GenBank/DDBJ databases">
        <authorList>
            <consortium name="DOE Joint Genome Institute"/>
            <person name="Kuo A."/>
            <person name="Tarkka M."/>
            <person name="Buscot F."/>
            <person name="Kohler A."/>
            <person name="Nagy L.G."/>
            <person name="Floudas D."/>
            <person name="Copeland A."/>
            <person name="Barry K.W."/>
            <person name="Cichocki N."/>
            <person name="Veneault-Fourrey C."/>
            <person name="LaButti K."/>
            <person name="Lindquist E.A."/>
            <person name="Lipzen A."/>
            <person name="Lundell T."/>
            <person name="Morin E."/>
            <person name="Murat C."/>
            <person name="Sun H."/>
            <person name="Tunlid A."/>
            <person name="Henrissat B."/>
            <person name="Grigoriev I.V."/>
            <person name="Hibbett D.S."/>
            <person name="Martin F."/>
            <person name="Nordberg H.P."/>
            <person name="Cantor M.N."/>
            <person name="Hua S.X."/>
        </authorList>
    </citation>
    <scope>NUCLEOTIDE SEQUENCE [LARGE SCALE GENOMIC DNA]</scope>
    <source>
        <strain evidence="2 3">F 1598</strain>
    </source>
</reference>
<proteinExistence type="predicted"/>